<keyword evidence="4" id="KW-1185">Reference proteome</keyword>
<dbReference type="InterPro" id="IPR036873">
    <property type="entry name" value="Rhodanese-like_dom_sf"/>
</dbReference>
<feature type="domain" description="Rhodanese" evidence="2">
    <location>
        <begin position="38"/>
        <end position="128"/>
    </location>
</feature>
<dbReference type="PROSITE" id="PS51257">
    <property type="entry name" value="PROKAR_LIPOPROTEIN"/>
    <property type="match status" value="1"/>
</dbReference>
<accession>A0ABX2AN87</accession>
<proteinExistence type="predicted"/>
<protein>
    <submittedName>
        <fullName evidence="3">Rhodanese-like domain-containing protein</fullName>
    </submittedName>
</protein>
<feature type="chain" id="PRO_5046796852" evidence="1">
    <location>
        <begin position="22"/>
        <end position="128"/>
    </location>
</feature>
<dbReference type="Proteomes" id="UP000714420">
    <property type="component" value="Unassembled WGS sequence"/>
</dbReference>
<evidence type="ECO:0000313" key="4">
    <source>
        <dbReference type="Proteomes" id="UP000714420"/>
    </source>
</evidence>
<comment type="caution">
    <text evidence="3">The sequence shown here is derived from an EMBL/GenBank/DDBJ whole genome shotgun (WGS) entry which is preliminary data.</text>
</comment>
<dbReference type="Gene3D" id="3.40.250.10">
    <property type="entry name" value="Rhodanese-like domain"/>
    <property type="match status" value="1"/>
</dbReference>
<dbReference type="SMART" id="SM00450">
    <property type="entry name" value="RHOD"/>
    <property type="match status" value="1"/>
</dbReference>
<evidence type="ECO:0000259" key="2">
    <source>
        <dbReference type="PROSITE" id="PS50206"/>
    </source>
</evidence>
<evidence type="ECO:0000313" key="3">
    <source>
        <dbReference type="EMBL" id="NPD92691.1"/>
    </source>
</evidence>
<gene>
    <name evidence="3" type="ORF">HPS56_10135</name>
</gene>
<dbReference type="CDD" id="cd00158">
    <property type="entry name" value="RHOD"/>
    <property type="match status" value="1"/>
</dbReference>
<dbReference type="InterPro" id="IPR001763">
    <property type="entry name" value="Rhodanese-like_dom"/>
</dbReference>
<organism evidence="3 4">
    <name type="scientific">Xylanibacter muris</name>
    <dbReference type="NCBI Taxonomy" id="2736290"/>
    <lineage>
        <taxon>Bacteria</taxon>
        <taxon>Pseudomonadati</taxon>
        <taxon>Bacteroidota</taxon>
        <taxon>Bacteroidia</taxon>
        <taxon>Bacteroidales</taxon>
        <taxon>Prevotellaceae</taxon>
        <taxon>Xylanibacter</taxon>
    </lineage>
</organism>
<dbReference type="PROSITE" id="PS50206">
    <property type="entry name" value="RHODANESE_3"/>
    <property type="match status" value="1"/>
</dbReference>
<sequence length="128" mass="14400">MKRRIKTLIACITGFALSSCAQNNIRNVDASEFEQGIKNDSIQLLDVRTSDEFATSHINGAINIDVLKEGFKHIAKNKLDRKHEIWIYCRSGKRSLTAASILAKDGYKVVNLRGGIKEWEKKGKPVVR</sequence>
<dbReference type="PANTHER" id="PTHR43031">
    <property type="entry name" value="FAD-DEPENDENT OXIDOREDUCTASE"/>
    <property type="match status" value="1"/>
</dbReference>
<dbReference type="InterPro" id="IPR050229">
    <property type="entry name" value="GlpE_sulfurtransferase"/>
</dbReference>
<evidence type="ECO:0000256" key="1">
    <source>
        <dbReference type="SAM" id="SignalP"/>
    </source>
</evidence>
<reference evidence="3 4" key="1">
    <citation type="submission" date="2020-05" db="EMBL/GenBank/DDBJ databases">
        <title>Distinct polysaccharide utilization as determinants for interspecies competition between intestinal Prevotella spp.</title>
        <authorList>
            <person name="Galvez E.J.C."/>
            <person name="Iljazovic A."/>
            <person name="Strowig T."/>
        </authorList>
    </citation>
    <scope>NUCLEOTIDE SEQUENCE [LARGE SCALE GENOMIC DNA]</scope>
    <source>
        <strain evidence="3 4">PMUR</strain>
    </source>
</reference>
<dbReference type="SUPFAM" id="SSF52821">
    <property type="entry name" value="Rhodanese/Cell cycle control phosphatase"/>
    <property type="match status" value="1"/>
</dbReference>
<name>A0ABX2AN87_9BACT</name>
<dbReference type="PANTHER" id="PTHR43031:SF16">
    <property type="entry name" value="OXIDOREDUCTASE"/>
    <property type="match status" value="1"/>
</dbReference>
<dbReference type="EMBL" id="JABKKF010000009">
    <property type="protein sequence ID" value="NPD92691.1"/>
    <property type="molecule type" value="Genomic_DNA"/>
</dbReference>
<feature type="signal peptide" evidence="1">
    <location>
        <begin position="1"/>
        <end position="21"/>
    </location>
</feature>
<keyword evidence="1" id="KW-0732">Signal</keyword>
<dbReference type="Pfam" id="PF00581">
    <property type="entry name" value="Rhodanese"/>
    <property type="match status" value="1"/>
</dbReference>